<comment type="similarity">
    <text evidence="1">Belongs to the AB hydrolase superfamily.</text>
</comment>
<organism evidence="5 6">
    <name type="scientific">Saccharopolyspora gloriosae</name>
    <dbReference type="NCBI Taxonomy" id="455344"/>
    <lineage>
        <taxon>Bacteria</taxon>
        <taxon>Bacillati</taxon>
        <taxon>Actinomycetota</taxon>
        <taxon>Actinomycetes</taxon>
        <taxon>Pseudonocardiales</taxon>
        <taxon>Pseudonocardiaceae</taxon>
        <taxon>Saccharopolyspora</taxon>
    </lineage>
</organism>
<dbReference type="Pfam" id="PF08530">
    <property type="entry name" value="PepX_C"/>
    <property type="match status" value="1"/>
</dbReference>
<dbReference type="InterPro" id="IPR050261">
    <property type="entry name" value="FrsA_esterase"/>
</dbReference>
<accession>A0A840NHS3</accession>
<sequence length="527" mass="56157">MLRRTTPLAALLTAAAVLAATAPAAASPGSAETRLVDITAADGTALRAAVCEPADPGPHPVAVFVAAWGGGSTQNIMPCRALASRGYVTVSYGARGFGESGGEVEVAGPDDISDVSNVIDWTLANTESDPARIGVGGISYGAGISVLASAFDPRIRAVASMSGWADLVESLFGNRTRRAAVAMVLRISGEQNGNLSDESREMLDKYITGEDRDAVTEWSRQRSPSSYVDRINRNRPAVLMLNTWSETVFPPGQLADFQQRLSTPSKLELIPGEHAAAETSGLLGLPNDAWNDTYRWFDTHLRGAEPDGAPVVLQPRGATDRPREQYPDWRHIATRTDRYFLSAEEELTTDAPAEWSSTLHSGRDTIANGGVPLVTYTLEALTGNPPTAFLPALDPTAAARWTGPELAEPEVLRGSPRLRLTAVPPTPEGMLVAYLYDVDATGTGRLISYIPYSWEGATPGAPLRIDTALPPTAYDVPAGHRLSLVVDTEDPLFFLDHNTDGAPLELRGDAANPATLELASRDGKELP</sequence>
<dbReference type="EMBL" id="JACHIV010000001">
    <property type="protein sequence ID" value="MBB5071144.1"/>
    <property type="molecule type" value="Genomic_DNA"/>
</dbReference>
<dbReference type="PANTHER" id="PTHR22946:SF9">
    <property type="entry name" value="POLYKETIDE TRANSFERASE AF380"/>
    <property type="match status" value="1"/>
</dbReference>
<dbReference type="Gene3D" id="2.60.120.260">
    <property type="entry name" value="Galactose-binding domain-like"/>
    <property type="match status" value="1"/>
</dbReference>
<feature type="chain" id="PRO_5039467928" evidence="3">
    <location>
        <begin position="20"/>
        <end position="527"/>
    </location>
</feature>
<evidence type="ECO:0000256" key="2">
    <source>
        <dbReference type="ARBA" id="ARBA00022801"/>
    </source>
</evidence>
<evidence type="ECO:0000259" key="4">
    <source>
        <dbReference type="SMART" id="SM00939"/>
    </source>
</evidence>
<dbReference type="InterPro" id="IPR008979">
    <property type="entry name" value="Galactose-bd-like_sf"/>
</dbReference>
<evidence type="ECO:0000313" key="6">
    <source>
        <dbReference type="Proteomes" id="UP000580474"/>
    </source>
</evidence>
<dbReference type="Proteomes" id="UP000580474">
    <property type="component" value="Unassembled WGS sequence"/>
</dbReference>
<dbReference type="SUPFAM" id="SSF53474">
    <property type="entry name" value="alpha/beta-Hydrolases"/>
    <property type="match status" value="1"/>
</dbReference>
<dbReference type="AlphaFoldDB" id="A0A840NHS3"/>
<dbReference type="InterPro" id="IPR000383">
    <property type="entry name" value="Xaa-Pro-like_dom"/>
</dbReference>
<feature type="signal peptide" evidence="3">
    <location>
        <begin position="1"/>
        <end position="19"/>
    </location>
</feature>
<evidence type="ECO:0000256" key="1">
    <source>
        <dbReference type="ARBA" id="ARBA00008645"/>
    </source>
</evidence>
<feature type="domain" description="Xaa-Pro dipeptidyl-peptidase C-terminal" evidence="4">
    <location>
        <begin position="294"/>
        <end position="516"/>
    </location>
</feature>
<keyword evidence="6" id="KW-1185">Reference proteome</keyword>
<protein>
    <submittedName>
        <fullName evidence="5">Putative acyl esterase</fullName>
    </submittedName>
</protein>
<dbReference type="SUPFAM" id="SSF49785">
    <property type="entry name" value="Galactose-binding domain-like"/>
    <property type="match status" value="1"/>
</dbReference>
<evidence type="ECO:0000313" key="5">
    <source>
        <dbReference type="EMBL" id="MBB5071144.1"/>
    </source>
</evidence>
<dbReference type="Gene3D" id="3.40.50.1820">
    <property type="entry name" value="alpha/beta hydrolase"/>
    <property type="match status" value="1"/>
</dbReference>
<keyword evidence="3" id="KW-0732">Signal</keyword>
<dbReference type="RefSeq" id="WP_184481258.1">
    <property type="nucleotide sequence ID" value="NZ_JACHIV010000001.1"/>
</dbReference>
<name>A0A840NHS3_9PSEU</name>
<comment type="caution">
    <text evidence="5">The sequence shown here is derived from an EMBL/GenBank/DDBJ whole genome shotgun (WGS) entry which is preliminary data.</text>
</comment>
<proteinExistence type="inferred from homology"/>
<dbReference type="GO" id="GO:0052689">
    <property type="term" value="F:carboxylic ester hydrolase activity"/>
    <property type="evidence" value="ECO:0007669"/>
    <property type="project" value="UniProtKB-ARBA"/>
</dbReference>
<dbReference type="GO" id="GO:0008239">
    <property type="term" value="F:dipeptidyl-peptidase activity"/>
    <property type="evidence" value="ECO:0007669"/>
    <property type="project" value="InterPro"/>
</dbReference>
<evidence type="ECO:0000256" key="3">
    <source>
        <dbReference type="SAM" id="SignalP"/>
    </source>
</evidence>
<dbReference type="InterPro" id="IPR013736">
    <property type="entry name" value="Xaa-Pro_dipept_C"/>
</dbReference>
<dbReference type="Pfam" id="PF02129">
    <property type="entry name" value="Peptidase_S15"/>
    <property type="match status" value="1"/>
</dbReference>
<dbReference type="PANTHER" id="PTHR22946">
    <property type="entry name" value="DIENELACTONE HYDROLASE DOMAIN-CONTAINING PROTEIN-RELATED"/>
    <property type="match status" value="1"/>
</dbReference>
<keyword evidence="2" id="KW-0378">Hydrolase</keyword>
<gene>
    <name evidence="5" type="ORF">BJ969_004232</name>
</gene>
<dbReference type="InterPro" id="IPR029058">
    <property type="entry name" value="AB_hydrolase_fold"/>
</dbReference>
<dbReference type="SMART" id="SM00939">
    <property type="entry name" value="PepX_C"/>
    <property type="match status" value="1"/>
</dbReference>
<reference evidence="5 6" key="1">
    <citation type="submission" date="2020-08" db="EMBL/GenBank/DDBJ databases">
        <title>Sequencing the genomes of 1000 actinobacteria strains.</title>
        <authorList>
            <person name="Klenk H.-P."/>
        </authorList>
    </citation>
    <scope>NUCLEOTIDE SEQUENCE [LARGE SCALE GENOMIC DNA]</scope>
    <source>
        <strain evidence="5 6">DSM 45582</strain>
    </source>
</reference>